<reference evidence="2 3" key="1">
    <citation type="journal article" date="2018" name="Biotechnol. Adv.">
        <title>Improved genomic resources and new bioinformatic workflow for the carcinogenic parasite Clonorchis sinensis: Biotechnological implications.</title>
        <authorList>
            <person name="Wang D."/>
            <person name="Korhonen P.K."/>
            <person name="Gasser R.B."/>
            <person name="Young N.D."/>
        </authorList>
    </citation>
    <scope>NUCLEOTIDE SEQUENCE [LARGE SCALE GENOMIC DNA]</scope>
    <source>
        <strain evidence="2">Cs-k2</strain>
    </source>
</reference>
<dbReference type="PANTHER" id="PTHR21301">
    <property type="entry name" value="REVERSE TRANSCRIPTASE"/>
    <property type="match status" value="1"/>
</dbReference>
<evidence type="ECO:0000313" key="3">
    <source>
        <dbReference type="Proteomes" id="UP000286415"/>
    </source>
</evidence>
<dbReference type="InterPro" id="IPR058912">
    <property type="entry name" value="HTH_animal"/>
</dbReference>
<evidence type="ECO:0000259" key="1">
    <source>
        <dbReference type="Pfam" id="PF26215"/>
    </source>
</evidence>
<keyword evidence="3" id="KW-1185">Reference proteome</keyword>
<name>A0A8T1LZ17_CLOSI</name>
<proteinExistence type="predicted"/>
<gene>
    <name evidence="2" type="ORF">CSKR_203909</name>
</gene>
<dbReference type="CDD" id="cd00304">
    <property type="entry name" value="RT_like"/>
    <property type="match status" value="1"/>
</dbReference>
<organism evidence="2 3">
    <name type="scientific">Clonorchis sinensis</name>
    <name type="common">Chinese liver fluke</name>
    <dbReference type="NCBI Taxonomy" id="79923"/>
    <lineage>
        <taxon>Eukaryota</taxon>
        <taxon>Metazoa</taxon>
        <taxon>Spiralia</taxon>
        <taxon>Lophotrochozoa</taxon>
        <taxon>Platyhelminthes</taxon>
        <taxon>Trematoda</taxon>
        <taxon>Digenea</taxon>
        <taxon>Opisthorchiida</taxon>
        <taxon>Opisthorchiata</taxon>
        <taxon>Opisthorchiidae</taxon>
        <taxon>Clonorchis</taxon>
    </lineage>
</organism>
<dbReference type="CDD" id="cd10442">
    <property type="entry name" value="GIY-YIG_PLEs"/>
    <property type="match status" value="1"/>
</dbReference>
<dbReference type="Proteomes" id="UP000286415">
    <property type="component" value="Unassembled WGS sequence"/>
</dbReference>
<protein>
    <recommendedName>
        <fullName evidence="1">Helix-turn-helix domain-containing protein</fullName>
    </recommendedName>
</protein>
<dbReference type="Gene3D" id="3.40.1440.10">
    <property type="entry name" value="GIY-YIG endonuclease"/>
    <property type="match status" value="1"/>
</dbReference>
<reference evidence="2 3" key="2">
    <citation type="journal article" date="2021" name="Genomics">
        <title>High-quality reference genome for Clonorchis sinensis.</title>
        <authorList>
            <person name="Young N.D."/>
            <person name="Stroehlein A.J."/>
            <person name="Kinkar L."/>
            <person name="Wang T."/>
            <person name="Sohn W.M."/>
            <person name="Chang B.C.H."/>
            <person name="Kaur P."/>
            <person name="Weisz D."/>
            <person name="Dudchenko O."/>
            <person name="Aiden E.L."/>
            <person name="Korhonen P.K."/>
            <person name="Gasser R.B."/>
        </authorList>
    </citation>
    <scope>NUCLEOTIDE SEQUENCE [LARGE SCALE GENOMIC DNA]</scope>
    <source>
        <strain evidence="2">Cs-k2</strain>
    </source>
</reference>
<accession>A0A8T1LZ17</accession>
<feature type="domain" description="Helix-turn-helix" evidence="1">
    <location>
        <begin position="100"/>
        <end position="159"/>
    </location>
</feature>
<evidence type="ECO:0000313" key="2">
    <source>
        <dbReference type="EMBL" id="KAG5441836.1"/>
    </source>
</evidence>
<dbReference type="Pfam" id="PF26215">
    <property type="entry name" value="HTH_animal"/>
    <property type="match status" value="1"/>
</dbReference>
<dbReference type="AlphaFoldDB" id="A0A8T1LZ17"/>
<dbReference type="OrthoDB" id="10047121at2759"/>
<dbReference type="InterPro" id="IPR035901">
    <property type="entry name" value="GIY-YIG_endonuc_sf"/>
</dbReference>
<dbReference type="EMBL" id="NIRI02000076">
    <property type="protein sequence ID" value="KAG5441836.1"/>
    <property type="molecule type" value="Genomic_DNA"/>
</dbReference>
<dbReference type="PANTHER" id="PTHR21301:SF10">
    <property type="entry name" value="REVERSE TRANSCRIPTASE DOMAIN-CONTAINING PROTEIN"/>
    <property type="match status" value="1"/>
</dbReference>
<sequence>MGSPISGFIAEITMQELERIVLPDIKPKIWVRYVDDTFAIVKKNELSRANELLNNVFPDIHFTMETEENNKLAFLDVLVTRKTNGQLQTEVYRKETHTDQILNYYSNHPNCHKRSCVRTLFKRIETHCNTTEAKKKEEQRLYETFQNNGYPKNFIRRCLRNHHQTDLPTQSEQKKVTLPYIRNVAEMTARHLRQYGITVAFKPANTLRRTLSKPKGSLDAMKKTNVVYRLKCNDCDKHYVGQTGRKLATRIHEHKLASRRHDPMSLVSIHEDREGHKFNWNNVQILAHARTKREREFAEAWYSTQKSINKHIDIDPVYQPLRAKELHGHGTLGHMDNQET</sequence>
<comment type="caution">
    <text evidence="2">The sequence shown here is derived from an EMBL/GenBank/DDBJ whole genome shotgun (WGS) entry which is preliminary data.</text>
</comment>